<keyword evidence="7 15" id="KW-0378">Hydrolase</keyword>
<dbReference type="Pfam" id="PF06831">
    <property type="entry name" value="H2TH"/>
    <property type="match status" value="1"/>
</dbReference>
<dbReference type="GO" id="GO:0003684">
    <property type="term" value="F:damaged DNA binding"/>
    <property type="evidence" value="ECO:0007669"/>
    <property type="project" value="InterPro"/>
</dbReference>
<feature type="active site" description="Proton donor; for beta-elimination activity" evidence="15">
    <location>
        <position position="65"/>
    </location>
</feature>
<evidence type="ECO:0000256" key="10">
    <source>
        <dbReference type="ARBA" id="ARBA00023204"/>
    </source>
</evidence>
<comment type="function">
    <text evidence="15">Involved in base excision repair of DNA damaged by oxidation or by mutagenic agents. Acts as DNA glycosylase that recognizes and removes damaged bases. Has a preference for oxidized purines, such as 7,8-dihydro-8-oxoguanine (8-oxoG). Has AP (apurinic/apyrimidinic) lyase activity and introduces nicks in the DNA strand. Cleaves the DNA backbone by beta-delta elimination to generate a single-strand break at the site of the removed base with both 3'- and 5'-phosphates.</text>
</comment>
<comment type="similarity">
    <text evidence="2 15">Belongs to the FPG family.</text>
</comment>
<dbReference type="GO" id="GO:0140078">
    <property type="term" value="F:class I DNA-(apurinic or apyrimidinic site) endonuclease activity"/>
    <property type="evidence" value="ECO:0007669"/>
    <property type="project" value="UniProtKB-EC"/>
</dbReference>
<dbReference type="PANTHER" id="PTHR22993">
    <property type="entry name" value="FORMAMIDOPYRIMIDINE-DNA GLYCOSYLASE"/>
    <property type="match status" value="1"/>
</dbReference>
<dbReference type="KEGG" id="moz:MoryE10_16220"/>
<dbReference type="EMBL" id="AP019782">
    <property type="protein sequence ID" value="BBL71016.1"/>
    <property type="molecule type" value="Genomic_DNA"/>
</dbReference>
<dbReference type="InterPro" id="IPR000214">
    <property type="entry name" value="Znf_DNA_glyclase/AP_lyase"/>
</dbReference>
<evidence type="ECO:0000259" key="16">
    <source>
        <dbReference type="PROSITE" id="PS51066"/>
    </source>
</evidence>
<dbReference type="SMART" id="SM00898">
    <property type="entry name" value="Fapy_DNA_glyco"/>
    <property type="match status" value="1"/>
</dbReference>
<evidence type="ECO:0000256" key="15">
    <source>
        <dbReference type="HAMAP-Rule" id="MF_00103"/>
    </source>
</evidence>
<dbReference type="NCBIfam" id="TIGR00577">
    <property type="entry name" value="fpg"/>
    <property type="match status" value="1"/>
</dbReference>
<feature type="domain" description="FPG-type" evidence="16">
    <location>
        <begin position="244"/>
        <end position="278"/>
    </location>
</feature>
<dbReference type="InterPro" id="IPR020629">
    <property type="entry name" value="FPG_Glyclase"/>
</dbReference>
<dbReference type="GO" id="GO:0034039">
    <property type="term" value="F:8-oxo-7,8-dihydroguanine DNA N-glycosylase activity"/>
    <property type="evidence" value="ECO:0007669"/>
    <property type="project" value="TreeGrafter"/>
</dbReference>
<dbReference type="PROSITE" id="PS51068">
    <property type="entry name" value="FPG_CAT"/>
    <property type="match status" value="1"/>
</dbReference>
<evidence type="ECO:0000256" key="2">
    <source>
        <dbReference type="ARBA" id="ARBA00009409"/>
    </source>
</evidence>
<dbReference type="InterPro" id="IPR015887">
    <property type="entry name" value="DNA_glyclase_Znf_dom_DNA_BS"/>
</dbReference>
<accession>A0A8D4VNS9</accession>
<dbReference type="InterPro" id="IPR015886">
    <property type="entry name" value="H2TH_FPG"/>
</dbReference>
<feature type="binding site" evidence="15">
    <location>
        <position position="98"/>
    </location>
    <ligand>
        <name>DNA</name>
        <dbReference type="ChEBI" id="CHEBI:16991"/>
    </ligand>
</feature>
<dbReference type="AlphaFoldDB" id="A0A8D4VNS9"/>
<comment type="catalytic activity">
    <reaction evidence="14 15">
        <text>2'-deoxyribonucleotide-(2'-deoxyribose 5'-phosphate)-2'-deoxyribonucleotide-DNA = a 3'-end 2'-deoxyribonucleotide-(2,3-dehydro-2,3-deoxyribose 5'-phosphate)-DNA + a 5'-end 5'-phospho-2'-deoxyribonucleoside-DNA + H(+)</text>
        <dbReference type="Rhea" id="RHEA:66592"/>
        <dbReference type="Rhea" id="RHEA-COMP:13180"/>
        <dbReference type="Rhea" id="RHEA-COMP:16897"/>
        <dbReference type="Rhea" id="RHEA-COMP:17067"/>
        <dbReference type="ChEBI" id="CHEBI:15378"/>
        <dbReference type="ChEBI" id="CHEBI:136412"/>
        <dbReference type="ChEBI" id="CHEBI:157695"/>
        <dbReference type="ChEBI" id="CHEBI:167181"/>
        <dbReference type="EC" id="4.2.99.18"/>
    </reaction>
</comment>
<evidence type="ECO:0000256" key="11">
    <source>
        <dbReference type="ARBA" id="ARBA00023239"/>
    </source>
</evidence>
<feature type="active site" description="Schiff-base intermediate with DNA" evidence="15">
    <location>
        <position position="9"/>
    </location>
</feature>
<keyword evidence="12 15" id="KW-0511">Multifunctional enzyme</keyword>
<comment type="subunit">
    <text evidence="3 15">Monomer.</text>
</comment>
<evidence type="ECO:0000256" key="3">
    <source>
        <dbReference type="ARBA" id="ARBA00011245"/>
    </source>
</evidence>
<evidence type="ECO:0000256" key="14">
    <source>
        <dbReference type="ARBA" id="ARBA00044632"/>
    </source>
</evidence>
<dbReference type="PROSITE" id="PS51066">
    <property type="entry name" value="ZF_FPG_2"/>
    <property type="match status" value="1"/>
</dbReference>
<proteinExistence type="inferred from homology"/>
<evidence type="ECO:0000256" key="9">
    <source>
        <dbReference type="ARBA" id="ARBA00023125"/>
    </source>
</evidence>
<keyword evidence="4 15" id="KW-0479">Metal-binding</keyword>
<dbReference type="GO" id="GO:0008270">
    <property type="term" value="F:zinc ion binding"/>
    <property type="evidence" value="ECO:0007669"/>
    <property type="project" value="UniProtKB-UniRule"/>
</dbReference>
<name>A0A8D4VNS9_9GAMM</name>
<evidence type="ECO:0000256" key="12">
    <source>
        <dbReference type="ARBA" id="ARBA00023268"/>
    </source>
</evidence>
<keyword evidence="13 15" id="KW-0326">Glycosidase</keyword>
<dbReference type="EC" id="4.2.99.18" evidence="15"/>
<keyword evidence="10 15" id="KW-0234">DNA repair</keyword>
<evidence type="ECO:0000256" key="5">
    <source>
        <dbReference type="ARBA" id="ARBA00022763"/>
    </source>
</evidence>
<feature type="binding site" evidence="15">
    <location>
        <position position="159"/>
    </location>
    <ligand>
        <name>DNA</name>
        <dbReference type="ChEBI" id="CHEBI:16991"/>
    </ligand>
</feature>
<comment type="catalytic activity">
    <reaction evidence="1 15">
        <text>Hydrolysis of DNA containing ring-opened 7-methylguanine residues, releasing 2,6-diamino-4-hydroxy-5-(N-methyl)formamidopyrimidine.</text>
        <dbReference type="EC" id="3.2.2.23"/>
    </reaction>
</comment>
<evidence type="ECO:0000256" key="8">
    <source>
        <dbReference type="ARBA" id="ARBA00022833"/>
    </source>
</evidence>
<dbReference type="Pfam" id="PF06827">
    <property type="entry name" value="zf-FPG_IleRS"/>
    <property type="match status" value="1"/>
</dbReference>
<feature type="domain" description="Formamidopyrimidine-DNA glycosylase catalytic" evidence="17">
    <location>
        <begin position="9"/>
        <end position="120"/>
    </location>
</feature>
<dbReference type="Pfam" id="PF01149">
    <property type="entry name" value="Fapy_DNA_glyco"/>
    <property type="match status" value="1"/>
</dbReference>
<dbReference type="HAMAP" id="MF_00103">
    <property type="entry name" value="Fapy_DNA_glycosyl"/>
    <property type="match status" value="1"/>
</dbReference>
<dbReference type="CDD" id="cd08966">
    <property type="entry name" value="EcFpg-like_N"/>
    <property type="match status" value="1"/>
</dbReference>
<dbReference type="FunFam" id="1.10.8.50:FF:000003">
    <property type="entry name" value="Formamidopyrimidine-DNA glycosylase"/>
    <property type="match status" value="1"/>
</dbReference>
<dbReference type="SMART" id="SM01232">
    <property type="entry name" value="H2TH"/>
    <property type="match status" value="1"/>
</dbReference>
<evidence type="ECO:0000256" key="1">
    <source>
        <dbReference type="ARBA" id="ARBA00001668"/>
    </source>
</evidence>
<keyword evidence="19" id="KW-1185">Reference proteome</keyword>
<evidence type="ECO:0000259" key="17">
    <source>
        <dbReference type="PROSITE" id="PS51068"/>
    </source>
</evidence>
<dbReference type="InterPro" id="IPR010663">
    <property type="entry name" value="Znf_FPG/IleRS"/>
</dbReference>
<dbReference type="Proteomes" id="UP000824988">
    <property type="component" value="Chromosome"/>
</dbReference>
<dbReference type="InterPro" id="IPR012319">
    <property type="entry name" value="FPG_cat"/>
</dbReference>
<reference evidence="18" key="1">
    <citation type="submission" date="2019-06" db="EMBL/GenBank/DDBJ databases">
        <title>Complete genome sequence of Methylogaea oryzae strain JCM16910.</title>
        <authorList>
            <person name="Asakawa S."/>
        </authorList>
    </citation>
    <scope>NUCLEOTIDE SEQUENCE</scope>
    <source>
        <strain evidence="18">E10</strain>
    </source>
</reference>
<feature type="active site" description="Proton donor; for delta-elimination activity" evidence="15">
    <location>
        <position position="268"/>
    </location>
</feature>
<dbReference type="NCBIfam" id="NF002211">
    <property type="entry name" value="PRK01103.1"/>
    <property type="match status" value="1"/>
</dbReference>
<keyword evidence="6 15" id="KW-0863">Zinc-finger</keyword>
<dbReference type="GO" id="GO:0006284">
    <property type="term" value="P:base-excision repair"/>
    <property type="evidence" value="ECO:0007669"/>
    <property type="project" value="InterPro"/>
</dbReference>
<protein>
    <recommendedName>
        <fullName evidence="15">Formamidopyrimidine-DNA glycosylase</fullName>
        <shortName evidence="15">Fapy-DNA glycosylase</shortName>
        <ecNumber evidence="15">3.2.2.23</ecNumber>
    </recommendedName>
    <alternativeName>
        <fullName evidence="15">DNA-(apurinic or apyrimidinic site) lyase MutM</fullName>
        <shortName evidence="15">AP lyase MutM</shortName>
        <ecNumber evidence="15">4.2.99.18</ecNumber>
    </alternativeName>
</protein>
<dbReference type="PANTHER" id="PTHR22993:SF9">
    <property type="entry name" value="FORMAMIDOPYRIMIDINE-DNA GLYCOSYLASE"/>
    <property type="match status" value="1"/>
</dbReference>
<sequence>MRPYNTAMPELPEVETTRLGLAPHLVGQTVTQVLVRESRLRWPVPGDLPALLQGETAHSLKRRGKYLLFGFRHGTLIAHLGMSGSLRLAQPDEPLKKHDHIDLCLSSGAVLRYHDPRRFGAMVWTADASEAHPLLASLGPEPLDDAFDGDHLHKLAENRSMAVKLFIMDSKIVVGVGNIYASEALFRAGIDPRKAAGGISRARYRRLGETIKAVLAEAIRQGGTTLRDFVNGHGQPGYFQQTLNVYGREGLPCPACGAAVRCLRLGQRSTFFCPTCQR</sequence>
<keyword evidence="9 15" id="KW-0238">DNA-binding</keyword>
<organism evidence="18 19">
    <name type="scientific">Methylogaea oryzae</name>
    <dbReference type="NCBI Taxonomy" id="1295382"/>
    <lineage>
        <taxon>Bacteria</taxon>
        <taxon>Pseudomonadati</taxon>
        <taxon>Pseudomonadota</taxon>
        <taxon>Gammaproteobacteria</taxon>
        <taxon>Methylococcales</taxon>
        <taxon>Methylococcaceae</taxon>
        <taxon>Methylogaea</taxon>
    </lineage>
</organism>
<evidence type="ECO:0000313" key="19">
    <source>
        <dbReference type="Proteomes" id="UP000824988"/>
    </source>
</evidence>
<dbReference type="EC" id="3.2.2.23" evidence="15"/>
<evidence type="ECO:0000256" key="13">
    <source>
        <dbReference type="ARBA" id="ARBA00023295"/>
    </source>
</evidence>
<keyword evidence="5 15" id="KW-0227">DNA damage</keyword>
<comment type="cofactor">
    <cofactor evidence="15">
        <name>Zn(2+)</name>
        <dbReference type="ChEBI" id="CHEBI:29105"/>
    </cofactor>
    <text evidence="15">Binds 1 zinc ion per subunit.</text>
</comment>
<evidence type="ECO:0000256" key="7">
    <source>
        <dbReference type="ARBA" id="ARBA00022801"/>
    </source>
</evidence>
<feature type="active site" description="Proton donor" evidence="15">
    <location>
        <position position="10"/>
    </location>
</feature>
<dbReference type="FunFam" id="3.20.190.10:FF:000001">
    <property type="entry name" value="Formamidopyrimidine-DNA glycosylase"/>
    <property type="match status" value="1"/>
</dbReference>
<keyword evidence="8 15" id="KW-0862">Zinc</keyword>
<evidence type="ECO:0000256" key="4">
    <source>
        <dbReference type="ARBA" id="ARBA00022723"/>
    </source>
</evidence>
<keyword evidence="11 15" id="KW-0456">Lyase</keyword>
<evidence type="ECO:0000256" key="6">
    <source>
        <dbReference type="ARBA" id="ARBA00022771"/>
    </source>
</evidence>
<dbReference type="PROSITE" id="PS01242">
    <property type="entry name" value="ZF_FPG_1"/>
    <property type="match status" value="1"/>
</dbReference>
<gene>
    <name evidence="15 18" type="primary">mutM</name>
    <name evidence="15" type="synonym">fpg</name>
    <name evidence="18" type="ORF">MoryE10_16220</name>
</gene>
<feature type="binding site" evidence="15">
    <location>
        <position position="117"/>
    </location>
    <ligand>
        <name>DNA</name>
        <dbReference type="ChEBI" id="CHEBI:16991"/>
    </ligand>
</feature>
<evidence type="ECO:0000313" key="18">
    <source>
        <dbReference type="EMBL" id="BBL71016.1"/>
    </source>
</evidence>